<proteinExistence type="predicted"/>
<dbReference type="Proteomes" id="UP000027665">
    <property type="component" value="Unassembled WGS sequence"/>
</dbReference>
<reference evidence="5 6" key="1">
    <citation type="submission" date="2014-04" db="EMBL/GenBank/DDBJ databases">
        <title>Draft Genome Sequence of Synergistes jonesii.</title>
        <authorList>
            <person name="Coil D.A."/>
            <person name="Eisen J.A."/>
            <person name="Holland-Moritz H.E."/>
        </authorList>
    </citation>
    <scope>NUCLEOTIDE SEQUENCE [LARGE SCALE GENOMIC DNA]</scope>
    <source>
        <strain evidence="5 6">78-1</strain>
    </source>
</reference>
<dbReference type="Gene3D" id="1.10.10.10">
    <property type="entry name" value="Winged helix-like DNA-binding domain superfamily/Winged helix DNA-binding domain"/>
    <property type="match status" value="1"/>
</dbReference>
<dbReference type="AlphaFoldDB" id="A0A073IS55"/>
<keyword evidence="1" id="KW-0805">Transcription regulation</keyword>
<dbReference type="InterPro" id="IPR011991">
    <property type="entry name" value="ArsR-like_HTH"/>
</dbReference>
<dbReference type="Pfam" id="PF13412">
    <property type="entry name" value="HTH_24"/>
    <property type="match status" value="1"/>
</dbReference>
<dbReference type="SUPFAM" id="SSF46785">
    <property type="entry name" value="Winged helix' DNA-binding domain"/>
    <property type="match status" value="1"/>
</dbReference>
<dbReference type="PROSITE" id="PS50956">
    <property type="entry name" value="HTH_ASNC_2"/>
    <property type="match status" value="1"/>
</dbReference>
<dbReference type="PANTHER" id="PTHR30154">
    <property type="entry name" value="LEUCINE-RESPONSIVE REGULATORY PROTEIN"/>
    <property type="match status" value="1"/>
</dbReference>
<dbReference type="GO" id="GO:0043565">
    <property type="term" value="F:sequence-specific DNA binding"/>
    <property type="evidence" value="ECO:0007669"/>
    <property type="project" value="InterPro"/>
</dbReference>
<dbReference type="CDD" id="cd00090">
    <property type="entry name" value="HTH_ARSR"/>
    <property type="match status" value="1"/>
</dbReference>
<dbReference type="PROSITE" id="PS00519">
    <property type="entry name" value="HTH_ASNC_1"/>
    <property type="match status" value="1"/>
</dbReference>
<keyword evidence="2" id="KW-0238">DNA-binding</keyword>
<dbReference type="SUPFAM" id="SSF54909">
    <property type="entry name" value="Dimeric alpha+beta barrel"/>
    <property type="match status" value="1"/>
</dbReference>
<comment type="caution">
    <text evidence="5">The sequence shown here is derived from an EMBL/GenBank/DDBJ whole genome shotgun (WGS) entry which is preliminary data.</text>
</comment>
<sequence>MKVARIAVNIIVESGAVRVCKIYNLDSTDKKILIELARNGRSTYKEIGDLVGMTRPAVRERILRMEEAGVITGYRAEVNSDALGRALHVMINFKFNTDRKYEKKPNDVLIPVLRACPDVLRFWEIYGELDFLIEAAFSSKDAMHAFLDELRDYGFVRSHLIAMTESAAPVRE</sequence>
<feature type="domain" description="HTH asnC-type" evidence="4">
    <location>
        <begin position="25"/>
        <end position="86"/>
    </location>
</feature>
<dbReference type="PRINTS" id="PR00033">
    <property type="entry name" value="HTHASNC"/>
</dbReference>
<dbReference type="PANTHER" id="PTHR30154:SF53">
    <property type="entry name" value="HTH-TYPE TRANSCRIPTIONAL REGULATOR LRPC"/>
    <property type="match status" value="1"/>
</dbReference>
<protein>
    <submittedName>
        <fullName evidence="5">AsnC family transcriptional regulator</fullName>
    </submittedName>
</protein>
<dbReference type="Gene3D" id="3.30.70.920">
    <property type="match status" value="1"/>
</dbReference>
<evidence type="ECO:0000256" key="3">
    <source>
        <dbReference type="ARBA" id="ARBA00023163"/>
    </source>
</evidence>
<evidence type="ECO:0000313" key="6">
    <source>
        <dbReference type="Proteomes" id="UP000027665"/>
    </source>
</evidence>
<keyword evidence="6" id="KW-1185">Reference proteome</keyword>
<dbReference type="InterPro" id="IPR000485">
    <property type="entry name" value="AsnC-type_HTH_dom"/>
</dbReference>
<organism evidence="5 6">
    <name type="scientific">Synergistes jonesii</name>
    <dbReference type="NCBI Taxonomy" id="2754"/>
    <lineage>
        <taxon>Bacteria</taxon>
        <taxon>Thermotogati</taxon>
        <taxon>Synergistota</taxon>
        <taxon>Synergistia</taxon>
        <taxon>Synergistales</taxon>
        <taxon>Synergistaceae</taxon>
        <taxon>Synergistes</taxon>
    </lineage>
</organism>
<dbReference type="GO" id="GO:0043200">
    <property type="term" value="P:response to amino acid"/>
    <property type="evidence" value="ECO:0007669"/>
    <property type="project" value="TreeGrafter"/>
</dbReference>
<dbReference type="InterPro" id="IPR019885">
    <property type="entry name" value="Tscrpt_reg_HTH_AsnC-type_CS"/>
</dbReference>
<evidence type="ECO:0000256" key="1">
    <source>
        <dbReference type="ARBA" id="ARBA00023015"/>
    </source>
</evidence>
<evidence type="ECO:0000313" key="5">
    <source>
        <dbReference type="EMBL" id="KEJ93173.1"/>
    </source>
</evidence>
<dbReference type="STRING" id="2754.EH55_12775"/>
<keyword evidence="3" id="KW-0804">Transcription</keyword>
<dbReference type="SMART" id="SM00344">
    <property type="entry name" value="HTH_ASNC"/>
    <property type="match status" value="1"/>
</dbReference>
<dbReference type="InterPro" id="IPR011008">
    <property type="entry name" value="Dimeric_a/b-barrel"/>
</dbReference>
<dbReference type="InterPro" id="IPR019888">
    <property type="entry name" value="Tscrpt_reg_AsnC-like"/>
</dbReference>
<gene>
    <name evidence="5" type="ORF">EH55_12775</name>
</gene>
<evidence type="ECO:0000259" key="4">
    <source>
        <dbReference type="PROSITE" id="PS50956"/>
    </source>
</evidence>
<dbReference type="eggNOG" id="COG1522">
    <property type="taxonomic scope" value="Bacteria"/>
</dbReference>
<dbReference type="EMBL" id="JMKI01000006">
    <property type="protein sequence ID" value="KEJ93173.1"/>
    <property type="molecule type" value="Genomic_DNA"/>
</dbReference>
<accession>A0A073IS55</accession>
<dbReference type="InterPro" id="IPR036388">
    <property type="entry name" value="WH-like_DNA-bd_sf"/>
</dbReference>
<dbReference type="InterPro" id="IPR036390">
    <property type="entry name" value="WH_DNA-bd_sf"/>
</dbReference>
<dbReference type="GO" id="GO:0005829">
    <property type="term" value="C:cytosol"/>
    <property type="evidence" value="ECO:0007669"/>
    <property type="project" value="TreeGrafter"/>
</dbReference>
<name>A0A073IS55_9BACT</name>
<evidence type="ECO:0000256" key="2">
    <source>
        <dbReference type="ARBA" id="ARBA00023125"/>
    </source>
</evidence>